<dbReference type="InterPro" id="IPR007569">
    <property type="entry name" value="DUF559"/>
</dbReference>
<name>A0ABM8DA27_9GAMM</name>
<dbReference type="EMBL" id="AP027041">
    <property type="protein sequence ID" value="BDU15424.1"/>
    <property type="molecule type" value="Genomic_DNA"/>
</dbReference>
<proteinExistence type="predicted"/>
<dbReference type="Gene3D" id="3.40.960.10">
    <property type="entry name" value="VSR Endonuclease"/>
    <property type="match status" value="1"/>
</dbReference>
<dbReference type="CDD" id="cd01038">
    <property type="entry name" value="Endonuclease_DUF559"/>
    <property type="match status" value="1"/>
</dbReference>
<dbReference type="InterPro" id="IPR047216">
    <property type="entry name" value="Endonuclease_DUF559_bact"/>
</dbReference>
<feature type="region of interest" description="Disordered" evidence="1">
    <location>
        <begin position="117"/>
        <end position="137"/>
    </location>
</feature>
<dbReference type="PANTHER" id="PTHR38590:SF1">
    <property type="entry name" value="BLL0828 PROTEIN"/>
    <property type="match status" value="1"/>
</dbReference>
<dbReference type="Proteomes" id="UP001317822">
    <property type="component" value="Chromosome"/>
</dbReference>
<dbReference type="SUPFAM" id="SSF52980">
    <property type="entry name" value="Restriction endonuclease-like"/>
    <property type="match status" value="1"/>
</dbReference>
<keyword evidence="4" id="KW-1185">Reference proteome</keyword>
<feature type="domain" description="DUF559" evidence="2">
    <location>
        <begin position="11"/>
        <end position="114"/>
    </location>
</feature>
<protein>
    <submittedName>
        <fullName evidence="3">DUF559 domain-containing protein</fullName>
    </submittedName>
</protein>
<gene>
    <name evidence="3" type="ORF">LA521A_06250</name>
</gene>
<dbReference type="RefSeq" id="WP_281780928.1">
    <property type="nucleotide sequence ID" value="NZ_AP027041.1"/>
</dbReference>
<evidence type="ECO:0000313" key="3">
    <source>
        <dbReference type="EMBL" id="BDU15424.1"/>
    </source>
</evidence>
<feature type="compositionally biased region" description="Basic and acidic residues" evidence="1">
    <location>
        <begin position="128"/>
        <end position="137"/>
    </location>
</feature>
<evidence type="ECO:0000259" key="2">
    <source>
        <dbReference type="Pfam" id="PF04480"/>
    </source>
</evidence>
<dbReference type="InterPro" id="IPR011335">
    <property type="entry name" value="Restrct_endonuc-II-like"/>
</dbReference>
<accession>A0ABM8DA27</accession>
<dbReference type="PANTHER" id="PTHR38590">
    <property type="entry name" value="BLL0828 PROTEIN"/>
    <property type="match status" value="1"/>
</dbReference>
<dbReference type="Pfam" id="PF04480">
    <property type="entry name" value="DUF559"/>
    <property type="match status" value="1"/>
</dbReference>
<evidence type="ECO:0000313" key="4">
    <source>
        <dbReference type="Proteomes" id="UP001317822"/>
    </source>
</evidence>
<sequence>MTSKPPLPTKTRVQARELRRGMTDSEQALWQRLRSGQLGGYKFRRQHPFIPYVVDFFCERAGLVVEIDGSQHSAQNDATRTRFIESKGVRIVRFHSNEVLLYMDAVLEAIVNHLDTPTLTPTPVPEGEGLKAKADPS</sequence>
<reference evidence="3 4" key="1">
    <citation type="journal article" date="2023" name="Int. J. Syst. Evol. Microbiol.">
        <title>Physiological and genomic analyses of cobalamin (vitamin B12)-auxotrophy of Lysobacter auxotrophicus sp. nov., a methionine-auxotrophic chitinolytic bacterium isolated from chitin-treated soil.</title>
        <authorList>
            <person name="Saito A."/>
            <person name="Dohra H."/>
            <person name="Hamada M."/>
            <person name="Moriuchi R."/>
            <person name="Kotsuchibashi Y."/>
            <person name="Mori K."/>
        </authorList>
    </citation>
    <scope>NUCLEOTIDE SEQUENCE [LARGE SCALE GENOMIC DNA]</scope>
    <source>
        <strain evidence="3 4">5-21a</strain>
    </source>
</reference>
<organism evidence="3 4">
    <name type="scientific">Lysobacter auxotrophicus</name>
    <dbReference type="NCBI Taxonomy" id="2992573"/>
    <lineage>
        <taxon>Bacteria</taxon>
        <taxon>Pseudomonadati</taxon>
        <taxon>Pseudomonadota</taxon>
        <taxon>Gammaproteobacteria</taxon>
        <taxon>Lysobacterales</taxon>
        <taxon>Lysobacteraceae</taxon>
        <taxon>Lysobacter</taxon>
    </lineage>
</organism>
<evidence type="ECO:0000256" key="1">
    <source>
        <dbReference type="SAM" id="MobiDB-lite"/>
    </source>
</evidence>